<reference evidence="2 3" key="1">
    <citation type="submission" date="2007-08" db="EMBL/GenBank/DDBJ databases">
        <title>Complete sequence of Roseiflexus castenholzii DSM 13941.</title>
        <authorList>
            <consortium name="US DOE Joint Genome Institute"/>
            <person name="Copeland A."/>
            <person name="Lucas S."/>
            <person name="Lapidus A."/>
            <person name="Barry K."/>
            <person name="Glavina del Rio T."/>
            <person name="Dalin E."/>
            <person name="Tice H."/>
            <person name="Pitluck S."/>
            <person name="Thompson L.S."/>
            <person name="Brettin T."/>
            <person name="Bruce D."/>
            <person name="Detter J.C."/>
            <person name="Han C."/>
            <person name="Tapia R."/>
            <person name="Schmutz J."/>
            <person name="Larimer F."/>
            <person name="Land M."/>
            <person name="Hauser L."/>
            <person name="Kyrpides N."/>
            <person name="Mikhailova N."/>
            <person name="Bryant D.A."/>
            <person name="Hanada S."/>
            <person name="Tsukatani Y."/>
            <person name="Richardson P."/>
        </authorList>
    </citation>
    <scope>NUCLEOTIDE SEQUENCE [LARGE SCALE GENOMIC DNA]</scope>
    <source>
        <strain evidence="3">DSM 13941 / HLO8</strain>
    </source>
</reference>
<dbReference type="InterPro" id="IPR008912">
    <property type="entry name" value="Uncharacterised_CoxE"/>
</dbReference>
<dbReference type="OrthoDB" id="9790469at2"/>
<dbReference type="RefSeq" id="WP_012119211.1">
    <property type="nucleotide sequence ID" value="NC_009767.1"/>
</dbReference>
<dbReference type="Proteomes" id="UP000000263">
    <property type="component" value="Chromosome"/>
</dbReference>
<dbReference type="HOGENOM" id="CLU_042261_2_0_0"/>
<dbReference type="SUPFAM" id="SSF53300">
    <property type="entry name" value="vWA-like"/>
    <property type="match status" value="1"/>
</dbReference>
<proteinExistence type="predicted"/>
<dbReference type="KEGG" id="rca:Rcas_0655"/>
<organism evidence="2 3">
    <name type="scientific">Roseiflexus castenholzii (strain DSM 13941 / HLO8)</name>
    <dbReference type="NCBI Taxonomy" id="383372"/>
    <lineage>
        <taxon>Bacteria</taxon>
        <taxon>Bacillati</taxon>
        <taxon>Chloroflexota</taxon>
        <taxon>Chloroflexia</taxon>
        <taxon>Chloroflexales</taxon>
        <taxon>Roseiflexineae</taxon>
        <taxon>Roseiflexaceae</taxon>
        <taxon>Roseiflexus</taxon>
    </lineage>
</organism>
<keyword evidence="3" id="KW-1185">Reference proteome</keyword>
<dbReference type="PANTHER" id="PTHR39338">
    <property type="entry name" value="BLL5662 PROTEIN-RELATED"/>
    <property type="match status" value="1"/>
</dbReference>
<dbReference type="Pfam" id="PF05762">
    <property type="entry name" value="VWA_CoxE"/>
    <property type="match status" value="1"/>
</dbReference>
<dbReference type="EMBL" id="CP000804">
    <property type="protein sequence ID" value="ABU56780.1"/>
    <property type="molecule type" value="Genomic_DNA"/>
</dbReference>
<accession>A7NH33</accession>
<name>A7NH33_ROSCS</name>
<dbReference type="PIRSF" id="PIRSF010256">
    <property type="entry name" value="CoxE_vWa"/>
    <property type="match status" value="1"/>
</dbReference>
<evidence type="ECO:0000313" key="3">
    <source>
        <dbReference type="Proteomes" id="UP000000263"/>
    </source>
</evidence>
<feature type="compositionally biased region" description="Basic and acidic residues" evidence="1">
    <location>
        <begin position="209"/>
        <end position="223"/>
    </location>
</feature>
<dbReference type="STRING" id="383372.Rcas_0655"/>
<dbReference type="InterPro" id="IPR011195">
    <property type="entry name" value="UCP010256"/>
</dbReference>
<sequence>MDQRVVDFIHALRAKGVRISLAESIDAMRCVEIAGVADKQFFRSALRASLVKEPRDLPTFDELFPRFFGLDAPPPLQQPGGGMSPEEREQLAQMLQQMLASLTPEQLRRLFEMMMTGKGMSGSQMRQFIDENTTATQMTTGFQPWATRRALRELQFDRLEQLLQELIEKLREAGVGEAALRQLEQEARENRAALAQQIGNEVGNGLQQREAEERRRRPAEDLQDRPFEELTYRDDDEMRAVINRLAAQLRTRVALRQKRASKGALDAKSTIRANLRYSGVPLDIRHRRKHLKPRITVICDVSGSMRAVTGFMLMLVYALQDQISRTRPFVYYRTIADVQADFQQLRPEDAIRVVPERVQGGPWQTSLGACLATFTRDYLDAVDRRTTVIFLGDGDDHLSPPNPRAFETIKRRAHRVVWFNPEPPYRWGREDNHMHIYAPMCDAVHHVSNLRQLVAAVDGLFS</sequence>
<protein>
    <submittedName>
        <fullName evidence="2">VWA containing CoxE family protein</fullName>
    </submittedName>
</protein>
<dbReference type="AlphaFoldDB" id="A7NH33"/>
<evidence type="ECO:0000256" key="1">
    <source>
        <dbReference type="SAM" id="MobiDB-lite"/>
    </source>
</evidence>
<evidence type="ECO:0000313" key="2">
    <source>
        <dbReference type="EMBL" id="ABU56780.1"/>
    </source>
</evidence>
<dbReference type="eggNOG" id="COG3552">
    <property type="taxonomic scope" value="Bacteria"/>
</dbReference>
<dbReference type="PANTHER" id="PTHR39338:SF5">
    <property type="entry name" value="BLR6139 PROTEIN"/>
    <property type="match status" value="1"/>
</dbReference>
<gene>
    <name evidence="2" type="ordered locus">Rcas_0655</name>
</gene>
<feature type="region of interest" description="Disordered" evidence="1">
    <location>
        <begin position="199"/>
        <end position="223"/>
    </location>
</feature>
<dbReference type="InterPro" id="IPR036465">
    <property type="entry name" value="vWFA_dom_sf"/>
</dbReference>